<sequence length="351" mass="37697">MKLSRRNLMKTGGALLAAPFVLKISAARAQETVTLKLHHFLPPASNVHQRLLTPWAKLLAEQSGGALKVDIFPAMQLGGKPPQLYDQASNGVVDIVWTLPGNTPGRFPSTEVFELPFVAAKEATVNAQACQEYGQTHVLKETGDTELLCFWAHDQGLVHTNKEVKTGADLAGLKLRNPTRLAGEALAALGATPVGMPIPQVPEALAQRSIDGCVLPWEVVPSIKVNELTKFHTEIPGSPTLYTATFFLAMNKGKYDGLPADLKAVLDANSGMAFAKKAGEMWDSVGAEVRAAIETSGEGTISTISEDEKAKWVEATRPVHDKWIEDMKAKDLDGKALIATAQALVQKYSGA</sequence>
<name>A0A9Q9DEB1_ENSAD</name>
<dbReference type="PANTHER" id="PTHR33376">
    <property type="match status" value="1"/>
</dbReference>
<dbReference type="Proteomes" id="UP001055460">
    <property type="component" value="Plasmid pB"/>
</dbReference>
<dbReference type="AlphaFoldDB" id="A0A9Q9DEB1"/>
<dbReference type="CDD" id="cd13665">
    <property type="entry name" value="PBP2_TRAP_Dctp3_4"/>
    <property type="match status" value="1"/>
</dbReference>
<evidence type="ECO:0000256" key="1">
    <source>
        <dbReference type="ARBA" id="ARBA00022729"/>
    </source>
</evidence>
<protein>
    <submittedName>
        <fullName evidence="3">TRAP transporter substrate-binding protein</fullName>
    </submittedName>
</protein>
<dbReference type="InterPro" id="IPR018389">
    <property type="entry name" value="DctP_fam"/>
</dbReference>
<proteinExistence type="predicted"/>
<dbReference type="NCBIfam" id="NF037995">
    <property type="entry name" value="TRAP_S1"/>
    <property type="match status" value="1"/>
</dbReference>
<evidence type="ECO:0000313" key="3">
    <source>
        <dbReference type="EMBL" id="USJ28240.1"/>
    </source>
</evidence>
<dbReference type="Gene3D" id="3.40.190.170">
    <property type="entry name" value="Bacterial extracellular solute-binding protein, family 7"/>
    <property type="match status" value="1"/>
</dbReference>
<keyword evidence="1 2" id="KW-0732">Signal</keyword>
<organism evidence="3 4">
    <name type="scientific">Ensifer adhaerens</name>
    <name type="common">Sinorhizobium morelense</name>
    <dbReference type="NCBI Taxonomy" id="106592"/>
    <lineage>
        <taxon>Bacteria</taxon>
        <taxon>Pseudomonadati</taxon>
        <taxon>Pseudomonadota</taxon>
        <taxon>Alphaproteobacteria</taxon>
        <taxon>Hyphomicrobiales</taxon>
        <taxon>Rhizobiaceae</taxon>
        <taxon>Sinorhizobium/Ensifer group</taxon>
        <taxon>Ensifer</taxon>
    </lineage>
</organism>
<dbReference type="PANTHER" id="PTHR33376:SF15">
    <property type="entry name" value="BLL6794 PROTEIN"/>
    <property type="match status" value="1"/>
</dbReference>
<keyword evidence="3" id="KW-0614">Plasmid</keyword>
<dbReference type="InterPro" id="IPR038404">
    <property type="entry name" value="TRAP_DctP_sf"/>
</dbReference>
<feature type="chain" id="PRO_5040246720" evidence="2">
    <location>
        <begin position="30"/>
        <end position="351"/>
    </location>
</feature>
<dbReference type="GO" id="GO:0055085">
    <property type="term" value="P:transmembrane transport"/>
    <property type="evidence" value="ECO:0007669"/>
    <property type="project" value="InterPro"/>
</dbReference>
<dbReference type="PROSITE" id="PS51318">
    <property type="entry name" value="TAT"/>
    <property type="match status" value="1"/>
</dbReference>
<feature type="signal peptide" evidence="2">
    <location>
        <begin position="1"/>
        <end position="29"/>
    </location>
</feature>
<dbReference type="EMBL" id="CP098809">
    <property type="protein sequence ID" value="USJ28240.1"/>
    <property type="molecule type" value="Genomic_DNA"/>
</dbReference>
<dbReference type="InterPro" id="IPR006311">
    <property type="entry name" value="TAT_signal"/>
</dbReference>
<geneLocation type="plasmid" evidence="3 4">
    <name>pB</name>
</geneLocation>
<dbReference type="RefSeq" id="WP_252161409.1">
    <property type="nucleotide sequence ID" value="NZ_CP098809.1"/>
</dbReference>
<gene>
    <name evidence="3" type="ORF">NE863_30805</name>
</gene>
<accession>A0A9Q9DEB1</accession>
<dbReference type="Pfam" id="PF03480">
    <property type="entry name" value="DctP"/>
    <property type="match status" value="1"/>
</dbReference>
<reference evidence="3" key="1">
    <citation type="submission" date="2022-06" db="EMBL/GenBank/DDBJ databases">
        <title>Physiological and biochemical characterization and genomic elucidation of a strain of the genus Ensifer adhaerens M8 that combines arsenic oxidation and chromium reduction.</title>
        <authorList>
            <person name="Li X."/>
            <person name="Yu c."/>
        </authorList>
    </citation>
    <scope>NUCLEOTIDE SEQUENCE</scope>
    <source>
        <strain evidence="3">M8</strain>
        <plasmid evidence="3">pB</plasmid>
    </source>
</reference>
<evidence type="ECO:0000256" key="2">
    <source>
        <dbReference type="SAM" id="SignalP"/>
    </source>
</evidence>
<evidence type="ECO:0000313" key="4">
    <source>
        <dbReference type="Proteomes" id="UP001055460"/>
    </source>
</evidence>